<sequence>MTFDPASWRREANTLRQELMTADQVSLGRWNDQHVEYGELIERLWALLKAANITVVPTDNIGWVQSRDVRPNDPTWYRSADLEDVAMASTHLQRAERHSSEAWLTSLKIGVFPALIERLEVLATELPYDPARSPWTNRNYL</sequence>
<accession>A0ABU1DIK9</accession>
<evidence type="ECO:0000313" key="1">
    <source>
        <dbReference type="EMBL" id="MDR4307953.1"/>
    </source>
</evidence>
<protein>
    <submittedName>
        <fullName evidence="1">Uncharacterized protein</fullName>
    </submittedName>
</protein>
<keyword evidence="2" id="KW-1185">Reference proteome</keyword>
<reference evidence="1" key="1">
    <citation type="submission" date="2020-10" db="EMBL/GenBank/DDBJ databases">
        <authorList>
            <person name="Abbas A."/>
            <person name="Razzaq R."/>
            <person name="Waqas M."/>
            <person name="Abbas N."/>
            <person name="Nielsen T.K."/>
            <person name="Hansen L.H."/>
            <person name="Hussain S."/>
            <person name="Shahid M."/>
        </authorList>
    </citation>
    <scope>NUCLEOTIDE SEQUENCE</scope>
    <source>
        <strain evidence="1">S14</strain>
    </source>
</reference>
<proteinExistence type="predicted"/>
<dbReference type="InterPro" id="IPR045425">
    <property type="entry name" value="DUF6508"/>
</dbReference>
<name>A0ABU1DIK9_9HYPH</name>
<dbReference type="EMBL" id="JADBEO010000036">
    <property type="protein sequence ID" value="MDR4307953.1"/>
    <property type="molecule type" value="Genomic_DNA"/>
</dbReference>
<dbReference type="Pfam" id="PF20118">
    <property type="entry name" value="DUF6508"/>
    <property type="match status" value="1"/>
</dbReference>
<evidence type="ECO:0000313" key="2">
    <source>
        <dbReference type="Proteomes" id="UP001181622"/>
    </source>
</evidence>
<gene>
    <name evidence="1" type="ORF">IHQ68_15125</name>
</gene>
<organism evidence="1 2">
    <name type="scientific">Chelatococcus sambhunathii</name>
    <dbReference type="NCBI Taxonomy" id="363953"/>
    <lineage>
        <taxon>Bacteria</taxon>
        <taxon>Pseudomonadati</taxon>
        <taxon>Pseudomonadota</taxon>
        <taxon>Alphaproteobacteria</taxon>
        <taxon>Hyphomicrobiales</taxon>
        <taxon>Chelatococcaceae</taxon>
        <taxon>Chelatococcus</taxon>
    </lineage>
</organism>
<comment type="caution">
    <text evidence="1">The sequence shown here is derived from an EMBL/GenBank/DDBJ whole genome shotgun (WGS) entry which is preliminary data.</text>
</comment>
<dbReference type="Proteomes" id="UP001181622">
    <property type="component" value="Unassembled WGS sequence"/>
</dbReference>